<organism evidence="4 5">
    <name type="scientific">Peribacillus saganii</name>
    <dbReference type="NCBI Taxonomy" id="2303992"/>
    <lineage>
        <taxon>Bacteria</taxon>
        <taxon>Bacillati</taxon>
        <taxon>Bacillota</taxon>
        <taxon>Bacilli</taxon>
        <taxon>Bacillales</taxon>
        <taxon>Bacillaceae</taxon>
        <taxon>Peribacillus</taxon>
    </lineage>
</organism>
<sequence length="62" mass="7019">MPYIQFDGPVLSKEKKAELVEEFTKVSREVLNMPEQAFTVIIRENESDNVGVGGKLLSELHK</sequence>
<dbReference type="RefSeq" id="WP_117324868.1">
    <property type="nucleotide sequence ID" value="NZ_QVTE01000003.1"/>
</dbReference>
<dbReference type="OrthoDB" id="9804803at2"/>
<comment type="caution">
    <text evidence="4">The sequence shown here is derived from an EMBL/GenBank/DDBJ whole genome shotgun (WGS) entry which is preliminary data.</text>
</comment>
<dbReference type="GO" id="GO:0016853">
    <property type="term" value="F:isomerase activity"/>
    <property type="evidence" value="ECO:0007669"/>
    <property type="project" value="UniProtKB-UniRule"/>
</dbReference>
<dbReference type="AlphaFoldDB" id="A0A372LUC5"/>
<dbReference type="InterPro" id="IPR014347">
    <property type="entry name" value="Tautomerase/MIF_sf"/>
</dbReference>
<evidence type="ECO:0000313" key="4">
    <source>
        <dbReference type="EMBL" id="RFU71517.1"/>
    </source>
</evidence>
<keyword evidence="1 2" id="KW-0413">Isomerase</keyword>
<dbReference type="InterPro" id="IPR018191">
    <property type="entry name" value="4-OT"/>
</dbReference>
<dbReference type="Pfam" id="PF01361">
    <property type="entry name" value="Tautomerase"/>
    <property type="match status" value="1"/>
</dbReference>
<dbReference type="SUPFAM" id="SSF55331">
    <property type="entry name" value="Tautomerase/MIF"/>
    <property type="match status" value="1"/>
</dbReference>
<dbReference type="NCBIfam" id="TIGR00013">
    <property type="entry name" value="taut"/>
    <property type="match status" value="1"/>
</dbReference>
<dbReference type="NCBIfam" id="NF041920">
    <property type="entry name" value="DmpI"/>
    <property type="match status" value="1"/>
</dbReference>
<proteinExistence type="inferred from homology"/>
<dbReference type="Gene3D" id="3.30.429.10">
    <property type="entry name" value="Macrophage Migration Inhibitory Factor"/>
    <property type="match status" value="1"/>
</dbReference>
<dbReference type="EMBL" id="QVTE01000003">
    <property type="protein sequence ID" value="RFU71517.1"/>
    <property type="molecule type" value="Genomic_DNA"/>
</dbReference>
<feature type="domain" description="4-oxalocrotonate tautomerase-like" evidence="3">
    <location>
        <begin position="2"/>
        <end position="58"/>
    </location>
</feature>
<evidence type="ECO:0000313" key="5">
    <source>
        <dbReference type="Proteomes" id="UP000264541"/>
    </source>
</evidence>
<evidence type="ECO:0000256" key="2">
    <source>
        <dbReference type="RuleBase" id="RU362032"/>
    </source>
</evidence>
<name>A0A372LUC5_9BACI</name>
<keyword evidence="5" id="KW-1185">Reference proteome</keyword>
<dbReference type="Proteomes" id="UP000264541">
    <property type="component" value="Unassembled WGS sequence"/>
</dbReference>
<evidence type="ECO:0000256" key="1">
    <source>
        <dbReference type="ARBA" id="ARBA00023235"/>
    </source>
</evidence>
<evidence type="ECO:0000259" key="3">
    <source>
        <dbReference type="Pfam" id="PF01361"/>
    </source>
</evidence>
<dbReference type="EC" id="5.3.2.-" evidence="2"/>
<accession>A0A372LUC5</accession>
<gene>
    <name evidence="4" type="ORF">D0469_01375</name>
</gene>
<comment type="similarity">
    <text evidence="2">Belongs to the 4-oxalocrotonate tautomerase family.</text>
</comment>
<dbReference type="InterPro" id="IPR004370">
    <property type="entry name" value="4-OT-like_dom"/>
</dbReference>
<protein>
    <recommendedName>
        <fullName evidence="2">Tautomerase</fullName>
        <ecNumber evidence="2">5.3.2.-</ecNumber>
    </recommendedName>
</protein>
<reference evidence="4 5" key="1">
    <citation type="submission" date="2018-08" db="EMBL/GenBank/DDBJ databases">
        <title>Bacillus chawlae sp. nov., Bacillus glennii sp. nov., and Bacillus saganii sp. nov. Isolated from the Vehicle Assembly Building at Kennedy Space Center where the Viking Spacecraft were Assembled.</title>
        <authorList>
            <person name="Seuylemezian A."/>
            <person name="Vaishampayan P."/>
        </authorList>
    </citation>
    <scope>NUCLEOTIDE SEQUENCE [LARGE SCALE GENOMIC DNA]</scope>
    <source>
        <strain evidence="4 5">V47-23a</strain>
    </source>
</reference>